<dbReference type="InterPro" id="IPR036291">
    <property type="entry name" value="NAD(P)-bd_dom_sf"/>
</dbReference>
<dbReference type="Gene3D" id="3.40.50.720">
    <property type="entry name" value="NAD(P)-binding Rossmann-like Domain"/>
    <property type="match status" value="1"/>
</dbReference>
<accession>A0A927FXM5</accession>
<dbReference type="Proteomes" id="UP000654108">
    <property type="component" value="Unassembled WGS sequence"/>
</dbReference>
<evidence type="ECO:0000259" key="2">
    <source>
        <dbReference type="Pfam" id="PF01370"/>
    </source>
</evidence>
<gene>
    <name evidence="3" type="ORF">IC608_15115</name>
</gene>
<name>A0A927FXM5_9HYPH</name>
<keyword evidence="1" id="KW-0520">NAD</keyword>
<sequence>MRVFVTGTSGFIGFHLAQRLLADGHAVLGYDGMTAYYDVALKQARRELLMQSGAFSSAEAMLEDKAALDDALGTFGADVIVHLAAQAGVRYSLEAPEAYVSANLVGTFNLLEGARAYPPRHLLLASTSSVYGGNRRLPFSEADRTDFPVSLYAATKKATEEMSHAYAHLHDIPTTCFRFFTVYGPWGRPDMALFKFVDAIERGQPIDVYGHGQMRRDLTDVSDLVEAIVRLMDAVPRTGQPVEAEGVTDSLSPVAPWRSVNIAGGQPIGLLPFIEAVERATGKTAIRNMLPMQPADVVETTANPALLQALTGFVPNMDVDACVSNFVAWYRQWTGHHPAP</sequence>
<dbReference type="SUPFAM" id="SSF51735">
    <property type="entry name" value="NAD(P)-binding Rossmann-fold domains"/>
    <property type="match status" value="1"/>
</dbReference>
<proteinExistence type="predicted"/>
<dbReference type="InterPro" id="IPR001509">
    <property type="entry name" value="Epimerase_deHydtase"/>
</dbReference>
<evidence type="ECO:0000313" key="3">
    <source>
        <dbReference type="EMBL" id="MBD8066803.1"/>
    </source>
</evidence>
<protein>
    <submittedName>
        <fullName evidence="3">NAD-dependent epimerase/dehydratase family protein</fullName>
    </submittedName>
</protein>
<dbReference type="PANTHER" id="PTHR43574">
    <property type="entry name" value="EPIMERASE-RELATED"/>
    <property type="match status" value="1"/>
</dbReference>
<dbReference type="EMBL" id="JACYFU010000004">
    <property type="protein sequence ID" value="MBD8066803.1"/>
    <property type="molecule type" value="Genomic_DNA"/>
</dbReference>
<reference evidence="3" key="1">
    <citation type="submission" date="2020-09" db="EMBL/GenBank/DDBJ databases">
        <title>Genome seq and assembly of Devosia sp.</title>
        <authorList>
            <person name="Chhetri G."/>
        </authorList>
    </citation>
    <scope>NUCLEOTIDE SEQUENCE</scope>
    <source>
        <strain evidence="3">PTR5</strain>
    </source>
</reference>
<evidence type="ECO:0000313" key="4">
    <source>
        <dbReference type="Proteomes" id="UP000654108"/>
    </source>
</evidence>
<organism evidence="3 4">
    <name type="scientific">Devosia oryzisoli</name>
    <dbReference type="NCBI Taxonomy" id="2774138"/>
    <lineage>
        <taxon>Bacteria</taxon>
        <taxon>Pseudomonadati</taxon>
        <taxon>Pseudomonadota</taxon>
        <taxon>Alphaproteobacteria</taxon>
        <taxon>Hyphomicrobiales</taxon>
        <taxon>Devosiaceae</taxon>
        <taxon>Devosia</taxon>
    </lineage>
</organism>
<dbReference type="Pfam" id="PF01370">
    <property type="entry name" value="Epimerase"/>
    <property type="match status" value="1"/>
</dbReference>
<keyword evidence="4" id="KW-1185">Reference proteome</keyword>
<dbReference type="RefSeq" id="WP_191777231.1">
    <property type="nucleotide sequence ID" value="NZ_JACYFU010000004.1"/>
</dbReference>
<comment type="caution">
    <text evidence="3">The sequence shown here is derived from an EMBL/GenBank/DDBJ whole genome shotgun (WGS) entry which is preliminary data.</text>
</comment>
<dbReference type="PRINTS" id="PR01713">
    <property type="entry name" value="NUCEPIMERASE"/>
</dbReference>
<evidence type="ECO:0000256" key="1">
    <source>
        <dbReference type="ARBA" id="ARBA00023027"/>
    </source>
</evidence>
<feature type="domain" description="NAD-dependent epimerase/dehydratase" evidence="2">
    <location>
        <begin position="3"/>
        <end position="235"/>
    </location>
</feature>
<dbReference type="AlphaFoldDB" id="A0A927FXM5"/>